<reference evidence="2" key="5">
    <citation type="journal article" date="2021" name="G3 (Bethesda)">
        <title>Aegilops tauschii genome assembly Aet v5.0 features greater sequence contiguity and improved annotation.</title>
        <authorList>
            <person name="Wang L."/>
            <person name="Zhu T."/>
            <person name="Rodriguez J.C."/>
            <person name="Deal K.R."/>
            <person name="Dubcovsky J."/>
            <person name="McGuire P.E."/>
            <person name="Lux T."/>
            <person name="Spannagl M."/>
            <person name="Mayer K.F.X."/>
            <person name="Baldrich P."/>
            <person name="Meyers B.C."/>
            <person name="Huo N."/>
            <person name="Gu Y.Q."/>
            <person name="Zhou H."/>
            <person name="Devos K.M."/>
            <person name="Bennetzen J.L."/>
            <person name="Unver T."/>
            <person name="Budak H."/>
            <person name="Gulick P.J."/>
            <person name="Galiba G."/>
            <person name="Kalapos B."/>
            <person name="Nelson D.R."/>
            <person name="Li P."/>
            <person name="You F.M."/>
            <person name="Luo M.C."/>
            <person name="Dvorak J."/>
        </authorList>
    </citation>
    <scope>NUCLEOTIDE SEQUENCE [LARGE SCALE GENOMIC DNA]</scope>
    <source>
        <strain evidence="2">cv. AL8/78</strain>
    </source>
</reference>
<proteinExistence type="predicted"/>
<sequence>PSPSPPTRTNLFLPCVQPNPAEAAAPPTSPSPSPAADLAGSRPGSRPPRARRYRPPARFPVRFGR</sequence>
<evidence type="ECO:0000313" key="3">
    <source>
        <dbReference type="Proteomes" id="UP000015105"/>
    </source>
</evidence>
<feature type="region of interest" description="Disordered" evidence="1">
    <location>
        <begin position="1"/>
        <end position="65"/>
    </location>
</feature>
<dbReference type="Gramene" id="AET3Gv20227300.11">
    <property type="protein sequence ID" value="AET3Gv20227300.11"/>
    <property type="gene ID" value="AET3Gv20227300"/>
</dbReference>
<reference evidence="2" key="4">
    <citation type="submission" date="2019-03" db="UniProtKB">
        <authorList>
            <consortium name="EnsemblPlants"/>
        </authorList>
    </citation>
    <scope>IDENTIFICATION</scope>
</reference>
<dbReference type="EnsemblPlants" id="AET3Gv20227300.11">
    <property type="protein sequence ID" value="AET3Gv20227300.11"/>
    <property type="gene ID" value="AET3Gv20227300"/>
</dbReference>
<dbReference type="AlphaFoldDB" id="A0A453E516"/>
<protein>
    <submittedName>
        <fullName evidence="2">Uncharacterized protein</fullName>
    </submittedName>
</protein>
<evidence type="ECO:0000313" key="2">
    <source>
        <dbReference type="EnsemblPlants" id="AET3Gv20227300.11"/>
    </source>
</evidence>
<feature type="compositionally biased region" description="Low complexity" evidence="1">
    <location>
        <begin position="34"/>
        <end position="44"/>
    </location>
</feature>
<evidence type="ECO:0000256" key="1">
    <source>
        <dbReference type="SAM" id="MobiDB-lite"/>
    </source>
</evidence>
<accession>A0A453E516</accession>
<name>A0A453E516_AEGTS</name>
<dbReference type="Proteomes" id="UP000015105">
    <property type="component" value="Chromosome 3D"/>
</dbReference>
<reference evidence="3" key="2">
    <citation type="journal article" date="2017" name="Nat. Plants">
        <title>The Aegilops tauschii genome reveals multiple impacts of transposons.</title>
        <authorList>
            <person name="Zhao G."/>
            <person name="Zou C."/>
            <person name="Li K."/>
            <person name="Wang K."/>
            <person name="Li T."/>
            <person name="Gao L."/>
            <person name="Zhang X."/>
            <person name="Wang H."/>
            <person name="Yang Z."/>
            <person name="Liu X."/>
            <person name="Jiang W."/>
            <person name="Mao L."/>
            <person name="Kong X."/>
            <person name="Jiao Y."/>
            <person name="Jia J."/>
        </authorList>
    </citation>
    <scope>NUCLEOTIDE SEQUENCE [LARGE SCALE GENOMIC DNA]</scope>
    <source>
        <strain evidence="3">cv. AL8/78</strain>
    </source>
</reference>
<organism evidence="2 3">
    <name type="scientific">Aegilops tauschii subsp. strangulata</name>
    <name type="common">Goatgrass</name>
    <dbReference type="NCBI Taxonomy" id="200361"/>
    <lineage>
        <taxon>Eukaryota</taxon>
        <taxon>Viridiplantae</taxon>
        <taxon>Streptophyta</taxon>
        <taxon>Embryophyta</taxon>
        <taxon>Tracheophyta</taxon>
        <taxon>Spermatophyta</taxon>
        <taxon>Magnoliopsida</taxon>
        <taxon>Liliopsida</taxon>
        <taxon>Poales</taxon>
        <taxon>Poaceae</taxon>
        <taxon>BOP clade</taxon>
        <taxon>Pooideae</taxon>
        <taxon>Triticodae</taxon>
        <taxon>Triticeae</taxon>
        <taxon>Triticinae</taxon>
        <taxon>Aegilops</taxon>
    </lineage>
</organism>
<keyword evidence="3" id="KW-1185">Reference proteome</keyword>
<reference evidence="2" key="3">
    <citation type="journal article" date="2017" name="Nature">
        <title>Genome sequence of the progenitor of the wheat D genome Aegilops tauschii.</title>
        <authorList>
            <person name="Luo M.C."/>
            <person name="Gu Y.Q."/>
            <person name="Puiu D."/>
            <person name="Wang H."/>
            <person name="Twardziok S.O."/>
            <person name="Deal K.R."/>
            <person name="Huo N."/>
            <person name="Zhu T."/>
            <person name="Wang L."/>
            <person name="Wang Y."/>
            <person name="McGuire P.E."/>
            <person name="Liu S."/>
            <person name="Long H."/>
            <person name="Ramasamy R.K."/>
            <person name="Rodriguez J.C."/>
            <person name="Van S.L."/>
            <person name="Yuan L."/>
            <person name="Wang Z."/>
            <person name="Xia Z."/>
            <person name="Xiao L."/>
            <person name="Anderson O.D."/>
            <person name="Ouyang S."/>
            <person name="Liang Y."/>
            <person name="Zimin A.V."/>
            <person name="Pertea G."/>
            <person name="Qi P."/>
            <person name="Bennetzen J.L."/>
            <person name="Dai X."/>
            <person name="Dawson M.W."/>
            <person name="Muller H.G."/>
            <person name="Kugler K."/>
            <person name="Rivarola-Duarte L."/>
            <person name="Spannagl M."/>
            <person name="Mayer K.F.X."/>
            <person name="Lu F.H."/>
            <person name="Bevan M.W."/>
            <person name="Leroy P."/>
            <person name="Li P."/>
            <person name="You F.M."/>
            <person name="Sun Q."/>
            <person name="Liu Z."/>
            <person name="Lyons E."/>
            <person name="Wicker T."/>
            <person name="Salzberg S.L."/>
            <person name="Devos K.M."/>
            <person name="Dvorak J."/>
        </authorList>
    </citation>
    <scope>NUCLEOTIDE SEQUENCE [LARGE SCALE GENOMIC DNA]</scope>
    <source>
        <strain evidence="2">cv. AL8/78</strain>
    </source>
</reference>
<reference evidence="3" key="1">
    <citation type="journal article" date="2014" name="Science">
        <title>Ancient hybridizations among the ancestral genomes of bread wheat.</title>
        <authorList>
            <consortium name="International Wheat Genome Sequencing Consortium,"/>
            <person name="Marcussen T."/>
            <person name="Sandve S.R."/>
            <person name="Heier L."/>
            <person name="Spannagl M."/>
            <person name="Pfeifer M."/>
            <person name="Jakobsen K.S."/>
            <person name="Wulff B.B."/>
            <person name="Steuernagel B."/>
            <person name="Mayer K.F."/>
            <person name="Olsen O.A."/>
        </authorList>
    </citation>
    <scope>NUCLEOTIDE SEQUENCE [LARGE SCALE GENOMIC DNA]</scope>
    <source>
        <strain evidence="3">cv. AL8/78</strain>
    </source>
</reference>